<protein>
    <submittedName>
        <fullName evidence="2">Uncharacterized protein</fullName>
    </submittedName>
</protein>
<reference evidence="2 3" key="1">
    <citation type="submission" date="2021-06" db="EMBL/GenBank/DDBJ databases">
        <title>Chromosome-level genome assembly of the red-tail catfish (Hemibagrus wyckioides).</title>
        <authorList>
            <person name="Shao F."/>
        </authorList>
    </citation>
    <scope>NUCLEOTIDE SEQUENCE [LARGE SCALE GENOMIC DNA]</scope>
    <source>
        <strain evidence="2">EC202008001</strain>
        <tissue evidence="2">Blood</tissue>
    </source>
</reference>
<comment type="caution">
    <text evidence="2">The sequence shown here is derived from an EMBL/GenBank/DDBJ whole genome shotgun (WGS) entry which is preliminary data.</text>
</comment>
<organism evidence="2 3">
    <name type="scientific">Hemibagrus wyckioides</name>
    <dbReference type="NCBI Taxonomy" id="337641"/>
    <lineage>
        <taxon>Eukaryota</taxon>
        <taxon>Metazoa</taxon>
        <taxon>Chordata</taxon>
        <taxon>Craniata</taxon>
        <taxon>Vertebrata</taxon>
        <taxon>Euteleostomi</taxon>
        <taxon>Actinopterygii</taxon>
        <taxon>Neopterygii</taxon>
        <taxon>Teleostei</taxon>
        <taxon>Ostariophysi</taxon>
        <taxon>Siluriformes</taxon>
        <taxon>Bagridae</taxon>
        <taxon>Hemibagrus</taxon>
    </lineage>
</organism>
<gene>
    <name evidence="2" type="ORF">KOW79_013961</name>
</gene>
<keyword evidence="3" id="KW-1185">Reference proteome</keyword>
<evidence type="ECO:0000313" key="2">
    <source>
        <dbReference type="EMBL" id="KAG7322615.1"/>
    </source>
</evidence>
<proteinExistence type="predicted"/>
<dbReference type="EMBL" id="JAHKSW010000016">
    <property type="protein sequence ID" value="KAG7322615.1"/>
    <property type="molecule type" value="Genomic_DNA"/>
</dbReference>
<evidence type="ECO:0000256" key="1">
    <source>
        <dbReference type="SAM" id="MobiDB-lite"/>
    </source>
</evidence>
<dbReference type="Proteomes" id="UP000824219">
    <property type="component" value="Linkage Group LG16"/>
</dbReference>
<evidence type="ECO:0000313" key="3">
    <source>
        <dbReference type="Proteomes" id="UP000824219"/>
    </source>
</evidence>
<accession>A0A9D3NIA5</accession>
<feature type="region of interest" description="Disordered" evidence="1">
    <location>
        <begin position="1"/>
        <end position="29"/>
    </location>
</feature>
<dbReference type="AlphaFoldDB" id="A0A9D3NIA5"/>
<name>A0A9D3NIA5_9TELE</name>
<sequence>MAAATTSCNPRAEPFQRLQEGGGGSGCRSSRAALAHTYTHPHARILTVARAGTRTLSYFYRHSTGAT</sequence>